<name>A0A067PI24_9AGAM</name>
<dbReference type="InterPro" id="IPR006094">
    <property type="entry name" value="Oxid_FAD_bind_N"/>
</dbReference>
<dbReference type="InterPro" id="IPR036318">
    <property type="entry name" value="FAD-bd_PCMH-like_sf"/>
</dbReference>
<evidence type="ECO:0000256" key="9">
    <source>
        <dbReference type="ARBA" id="ARBA00023136"/>
    </source>
</evidence>
<comment type="similarity">
    <text evidence="4 11">Belongs to the oxygen-dependent FAD-linked oxidoreductase family.</text>
</comment>
<dbReference type="PANTHER" id="PTHR43762">
    <property type="entry name" value="L-GULONOLACTONE OXIDASE"/>
    <property type="match status" value="1"/>
</dbReference>
<gene>
    <name evidence="13" type="ORF">JAAARDRAFT_38243</name>
</gene>
<dbReference type="InterPro" id="IPR016166">
    <property type="entry name" value="FAD-bd_PCMH"/>
</dbReference>
<comment type="subcellular location">
    <subcellularLocation>
        <location evidence="2">Membrane</location>
    </subcellularLocation>
    <subcellularLocation>
        <location evidence="11">Mitochondrion membrane</location>
    </subcellularLocation>
</comment>
<dbReference type="HOGENOM" id="CLU_003896_4_1_1"/>
<dbReference type="GO" id="GO:0071949">
    <property type="term" value="F:FAD binding"/>
    <property type="evidence" value="ECO:0007669"/>
    <property type="project" value="UniProtKB-UniRule"/>
</dbReference>
<evidence type="ECO:0000256" key="6">
    <source>
        <dbReference type="ARBA" id="ARBA00022630"/>
    </source>
</evidence>
<reference evidence="14" key="1">
    <citation type="journal article" date="2014" name="Proc. Natl. Acad. Sci. U.S.A.">
        <title>Extensive sampling of basidiomycete genomes demonstrates inadequacy of the white-rot/brown-rot paradigm for wood decay fungi.</title>
        <authorList>
            <person name="Riley R."/>
            <person name="Salamov A.A."/>
            <person name="Brown D.W."/>
            <person name="Nagy L.G."/>
            <person name="Floudas D."/>
            <person name="Held B.W."/>
            <person name="Levasseur A."/>
            <person name="Lombard V."/>
            <person name="Morin E."/>
            <person name="Otillar R."/>
            <person name="Lindquist E.A."/>
            <person name="Sun H."/>
            <person name="LaButti K.M."/>
            <person name="Schmutz J."/>
            <person name="Jabbour D."/>
            <person name="Luo H."/>
            <person name="Baker S.E."/>
            <person name="Pisabarro A.G."/>
            <person name="Walton J.D."/>
            <person name="Blanchette R.A."/>
            <person name="Henrissat B."/>
            <person name="Martin F."/>
            <person name="Cullen D."/>
            <person name="Hibbett D.S."/>
            <person name="Grigoriev I.V."/>
        </authorList>
    </citation>
    <scope>NUCLEOTIDE SEQUENCE [LARGE SCALE GENOMIC DNA]</scope>
    <source>
        <strain evidence="14">MUCL 33604</strain>
    </source>
</reference>
<dbReference type="Gene3D" id="3.30.43.10">
    <property type="entry name" value="Uridine Diphospho-n-acetylenolpyruvylglucosamine Reductase, domain 2"/>
    <property type="match status" value="1"/>
</dbReference>
<dbReference type="Pfam" id="PF04030">
    <property type="entry name" value="ALO"/>
    <property type="match status" value="1"/>
</dbReference>
<dbReference type="PANTHER" id="PTHR43762:SF1">
    <property type="entry name" value="D-ARABINONO-1,4-LACTONE OXIDASE"/>
    <property type="match status" value="1"/>
</dbReference>
<dbReference type="InterPro" id="IPR016169">
    <property type="entry name" value="FAD-bd_PCMH_sub2"/>
</dbReference>
<evidence type="ECO:0000313" key="14">
    <source>
        <dbReference type="Proteomes" id="UP000027265"/>
    </source>
</evidence>
<dbReference type="UniPathway" id="UPA00771">
    <property type="reaction ID" value="UER00766"/>
</dbReference>
<dbReference type="SUPFAM" id="SSF56176">
    <property type="entry name" value="FAD-binding/transporter-associated domain-like"/>
    <property type="match status" value="1"/>
</dbReference>
<evidence type="ECO:0000256" key="3">
    <source>
        <dbReference type="ARBA" id="ARBA00005083"/>
    </source>
</evidence>
<dbReference type="InterPro" id="IPR030654">
    <property type="entry name" value="Sugar_lactone_oxidase"/>
</dbReference>
<dbReference type="Gene3D" id="3.30.465.10">
    <property type="match status" value="1"/>
</dbReference>
<evidence type="ECO:0000256" key="10">
    <source>
        <dbReference type="ARBA" id="ARBA00033418"/>
    </source>
</evidence>
<dbReference type="FunCoup" id="A0A067PI24">
    <property type="interactions" value="395"/>
</dbReference>
<organism evidence="13 14">
    <name type="scientific">Jaapia argillacea MUCL 33604</name>
    <dbReference type="NCBI Taxonomy" id="933084"/>
    <lineage>
        <taxon>Eukaryota</taxon>
        <taxon>Fungi</taxon>
        <taxon>Dikarya</taxon>
        <taxon>Basidiomycota</taxon>
        <taxon>Agaricomycotina</taxon>
        <taxon>Agaricomycetes</taxon>
        <taxon>Agaricomycetidae</taxon>
        <taxon>Jaapiales</taxon>
        <taxon>Jaapiaceae</taxon>
        <taxon>Jaapia</taxon>
    </lineage>
</organism>
<dbReference type="OrthoDB" id="610608at2759"/>
<dbReference type="PROSITE" id="PS51387">
    <property type="entry name" value="FAD_PCMH"/>
    <property type="match status" value="1"/>
</dbReference>
<keyword evidence="8 11" id="KW-0560">Oxidoreductase</keyword>
<keyword evidence="9" id="KW-0472">Membrane</keyword>
<evidence type="ECO:0000256" key="2">
    <source>
        <dbReference type="ARBA" id="ARBA00004370"/>
    </source>
</evidence>
<dbReference type="GO" id="GO:0031966">
    <property type="term" value="C:mitochondrial membrane"/>
    <property type="evidence" value="ECO:0007669"/>
    <property type="project" value="UniProtKB-SubCell"/>
</dbReference>
<dbReference type="Gene3D" id="3.30.70.2520">
    <property type="match status" value="1"/>
</dbReference>
<dbReference type="PIRSF" id="PIRSF000136">
    <property type="entry name" value="LGO_GLO"/>
    <property type="match status" value="1"/>
</dbReference>
<evidence type="ECO:0000256" key="8">
    <source>
        <dbReference type="ARBA" id="ARBA00023002"/>
    </source>
</evidence>
<dbReference type="InterPro" id="IPR010031">
    <property type="entry name" value="FAD_lactone_oxidase-like"/>
</dbReference>
<dbReference type="InterPro" id="IPR016171">
    <property type="entry name" value="Vanillyl_alc_oxidase_C-sub2"/>
</dbReference>
<feature type="domain" description="FAD-binding PCMH-type" evidence="12">
    <location>
        <begin position="43"/>
        <end position="213"/>
    </location>
</feature>
<evidence type="ECO:0000256" key="5">
    <source>
        <dbReference type="ARBA" id="ARBA00013136"/>
    </source>
</evidence>
<comment type="pathway">
    <text evidence="3 11">Cofactor biosynthesis; D-erythroascorbate biosynthesis; dehydro-D-arabinono-1,4-lactone from D-arabinose: step 2/2.</text>
</comment>
<keyword evidence="11" id="KW-0496">Mitochondrion</keyword>
<comment type="cofactor">
    <cofactor evidence="1 11">
        <name>FAD</name>
        <dbReference type="ChEBI" id="CHEBI:57692"/>
    </cofactor>
</comment>
<dbReference type="Pfam" id="PF01565">
    <property type="entry name" value="FAD_binding_4"/>
    <property type="match status" value="1"/>
</dbReference>
<dbReference type="Gene3D" id="1.10.45.10">
    <property type="entry name" value="Vanillyl-alcohol Oxidase, Chain A, domain 4"/>
    <property type="match status" value="1"/>
</dbReference>
<keyword evidence="14" id="KW-1185">Reference proteome</keyword>
<evidence type="ECO:0000313" key="13">
    <source>
        <dbReference type="EMBL" id="KDQ54563.1"/>
    </source>
</evidence>
<keyword evidence="7 11" id="KW-0274">FAD</keyword>
<comment type="catalytic activity">
    <reaction evidence="11">
        <text>D-arabinono-1,4-lactone + O2 = dehydro-D-arabinono-1,4-lactone + H2O2 + H(+)</text>
        <dbReference type="Rhea" id="RHEA:23756"/>
        <dbReference type="ChEBI" id="CHEBI:15378"/>
        <dbReference type="ChEBI" id="CHEBI:15379"/>
        <dbReference type="ChEBI" id="CHEBI:16240"/>
        <dbReference type="ChEBI" id="CHEBI:16292"/>
        <dbReference type="ChEBI" id="CHEBI:58277"/>
        <dbReference type="EC" id="1.1.3.37"/>
    </reaction>
</comment>
<dbReference type="EC" id="1.1.3.37" evidence="5 11"/>
<proteinExistence type="inferred from homology"/>
<dbReference type="AlphaFoldDB" id="A0A067PI24"/>
<evidence type="ECO:0000259" key="12">
    <source>
        <dbReference type="PROSITE" id="PS51387"/>
    </source>
</evidence>
<protein>
    <recommendedName>
        <fullName evidence="5 11">D-arabinono-1,4-lactone oxidase</fullName>
        <shortName evidence="11">ALO</shortName>
        <ecNumber evidence="5 11">1.1.3.37</ecNumber>
    </recommendedName>
    <alternativeName>
        <fullName evidence="10 11">L-galactono-gamma-lactone oxidase</fullName>
    </alternativeName>
</protein>
<evidence type="ECO:0000256" key="11">
    <source>
        <dbReference type="RuleBase" id="RU367158"/>
    </source>
</evidence>
<dbReference type="InterPro" id="IPR007173">
    <property type="entry name" value="ALO_C"/>
</dbReference>
<dbReference type="EMBL" id="KL197728">
    <property type="protein sequence ID" value="KDQ54563.1"/>
    <property type="molecule type" value="Genomic_DNA"/>
</dbReference>
<evidence type="ECO:0000256" key="1">
    <source>
        <dbReference type="ARBA" id="ARBA00001974"/>
    </source>
</evidence>
<dbReference type="InParanoid" id="A0A067PI24"/>
<accession>A0A067PI24</accession>
<evidence type="ECO:0000256" key="4">
    <source>
        <dbReference type="ARBA" id="ARBA00005466"/>
    </source>
</evidence>
<dbReference type="InterPro" id="IPR016167">
    <property type="entry name" value="FAD-bd_PCMH_sub1"/>
</dbReference>
<dbReference type="GO" id="GO:0003885">
    <property type="term" value="F:D-arabinono-1,4-lactone oxidase activity"/>
    <property type="evidence" value="ECO:0007669"/>
    <property type="project" value="UniProtKB-UniRule"/>
</dbReference>
<evidence type="ECO:0000256" key="7">
    <source>
        <dbReference type="ARBA" id="ARBA00022827"/>
    </source>
</evidence>
<sequence>MSVSAFNTTLADIPLQALYDLLRPITLPLSSPRSRFSNWAQTFTCSPVAVFEPETECQCRLILELARREGQTIRAAGVGHSPSDLACTSGYMLRTDKLCKVIEVNYEKRYVIAESGITLHSLHAELAEHGLAMINVGSISDQTLAGIVTTATHGSGITYGVMSTHVLGLTLLLADGTRMKCSRDEHPDLFMASICGLGSTGLILTIQLEVEPAFRLKETQTSIGFEDGVSRLDELVPSAEHVRFWWYPQASMLRVSSLNRTIEPYNRSSSWFWESLIGFHFVQFLLFVGRYILSLNIWTGRFAAWLMSQDTIAVDDSHRLFNMDCKFLQYTTEWAIPYRNAQSCLRDLRQWLDDEQADPNGLRPHFPIEIRFSEADDIWLSPSSGERTCWIGIIQFKPYGLNVRYRKLFEKFEAIMARHSGRPHWAKAHRLRPRDLRTLYPKFDDFIAVLESADPHGMFRNPYVQRHLFGKHGPDVDERVYKHIR</sequence>
<dbReference type="Proteomes" id="UP000027265">
    <property type="component" value="Unassembled WGS sequence"/>
</dbReference>
<dbReference type="STRING" id="933084.A0A067PI24"/>
<keyword evidence="6 11" id="KW-0285">Flavoprotein</keyword>
<dbReference type="NCBIfam" id="TIGR01678">
    <property type="entry name" value="FAD_lactone_ox"/>
    <property type="match status" value="1"/>
</dbReference>